<evidence type="ECO:0000256" key="2">
    <source>
        <dbReference type="ARBA" id="ARBA00022538"/>
    </source>
</evidence>
<protein>
    <submittedName>
        <fullName evidence="7">Cation/H(+) antiporter 15-like</fullName>
    </submittedName>
</protein>
<dbReference type="PANTHER" id="PTHR32468:SF90">
    <property type="entry name" value="OS05G0473401 PROTEIN"/>
    <property type="match status" value="1"/>
</dbReference>
<dbReference type="GO" id="GO:0098662">
    <property type="term" value="P:inorganic cation transmembrane transport"/>
    <property type="evidence" value="ECO:0007669"/>
    <property type="project" value="TreeGrafter"/>
</dbReference>
<evidence type="ECO:0000256" key="1">
    <source>
        <dbReference type="ARBA" id="ARBA00022448"/>
    </source>
</evidence>
<dbReference type="OrthoDB" id="1938353at2759"/>
<sequence>MIPRHRASQNHIFFLLIVLLIGFGFYSDIIGINSFHGPLMLGLAIPELSAARHRSWGEDGSHGVWADPATITMLRHDRAASAPTRGACTGAGCSSSYSSGGLASWSWSVYLEIPLQDAMSPSLFMNSKGIVEVITFTFFLTNKLTGKNTFSVLVCSTVAITAVSVPVPVLACLYDPEPARRRGQAAHVATPQGGCRRAHPRPLACAHDQSHIPGTLALLEGRTPRRRRPPASTSSSSP</sequence>
<dbReference type="GO" id="GO:0006885">
    <property type="term" value="P:regulation of pH"/>
    <property type="evidence" value="ECO:0007669"/>
    <property type="project" value="TreeGrafter"/>
</dbReference>
<dbReference type="STRING" id="4540.A0A3L6T1M7"/>
<dbReference type="PANTHER" id="PTHR32468">
    <property type="entry name" value="CATION/H + ANTIPORTER"/>
    <property type="match status" value="1"/>
</dbReference>
<evidence type="ECO:0000256" key="6">
    <source>
        <dbReference type="SAM" id="Phobius"/>
    </source>
</evidence>
<evidence type="ECO:0000313" key="7">
    <source>
        <dbReference type="EMBL" id="RLN29294.1"/>
    </source>
</evidence>
<organism evidence="7 8">
    <name type="scientific">Panicum miliaceum</name>
    <name type="common">Proso millet</name>
    <name type="synonym">Broomcorn millet</name>
    <dbReference type="NCBI Taxonomy" id="4540"/>
    <lineage>
        <taxon>Eukaryota</taxon>
        <taxon>Viridiplantae</taxon>
        <taxon>Streptophyta</taxon>
        <taxon>Embryophyta</taxon>
        <taxon>Tracheophyta</taxon>
        <taxon>Spermatophyta</taxon>
        <taxon>Magnoliopsida</taxon>
        <taxon>Liliopsida</taxon>
        <taxon>Poales</taxon>
        <taxon>Poaceae</taxon>
        <taxon>PACMAD clade</taxon>
        <taxon>Panicoideae</taxon>
        <taxon>Panicodae</taxon>
        <taxon>Paniceae</taxon>
        <taxon>Panicinae</taxon>
        <taxon>Panicum</taxon>
        <taxon>Panicum sect. Panicum</taxon>
    </lineage>
</organism>
<dbReference type="Proteomes" id="UP000275267">
    <property type="component" value="Unassembled WGS sequence"/>
</dbReference>
<keyword evidence="8" id="KW-1185">Reference proteome</keyword>
<evidence type="ECO:0000256" key="4">
    <source>
        <dbReference type="ARBA" id="ARBA00023065"/>
    </source>
</evidence>
<comment type="caution">
    <text evidence="7">The sequence shown here is derived from an EMBL/GenBank/DDBJ whole genome shotgun (WGS) entry which is preliminary data.</text>
</comment>
<feature type="transmembrane region" description="Helical" evidence="6">
    <location>
        <begin position="12"/>
        <end position="32"/>
    </location>
</feature>
<keyword evidence="6" id="KW-1133">Transmembrane helix</keyword>
<dbReference type="AlphaFoldDB" id="A0A3L6T1M7"/>
<keyword evidence="6" id="KW-0812">Transmembrane</keyword>
<dbReference type="GO" id="GO:0012505">
    <property type="term" value="C:endomembrane system"/>
    <property type="evidence" value="ECO:0007669"/>
    <property type="project" value="TreeGrafter"/>
</dbReference>
<evidence type="ECO:0000256" key="3">
    <source>
        <dbReference type="ARBA" id="ARBA00022958"/>
    </source>
</evidence>
<dbReference type="InterPro" id="IPR050794">
    <property type="entry name" value="CPA2_transporter"/>
</dbReference>
<keyword evidence="4" id="KW-0406">Ion transport</keyword>
<accession>A0A3L6T1M7</accession>
<keyword evidence="2" id="KW-0633">Potassium transport</keyword>
<gene>
    <name evidence="7" type="ORF">C2845_PM05G34770</name>
</gene>
<keyword evidence="3" id="KW-0630">Potassium</keyword>
<keyword evidence="1" id="KW-0813">Transport</keyword>
<reference evidence="8" key="1">
    <citation type="journal article" date="2019" name="Nat. Commun.">
        <title>The genome of broomcorn millet.</title>
        <authorList>
            <person name="Zou C."/>
            <person name="Miki D."/>
            <person name="Li D."/>
            <person name="Tang Q."/>
            <person name="Xiao L."/>
            <person name="Rajput S."/>
            <person name="Deng P."/>
            <person name="Jia W."/>
            <person name="Huang R."/>
            <person name="Zhang M."/>
            <person name="Sun Y."/>
            <person name="Hu J."/>
            <person name="Fu X."/>
            <person name="Schnable P.S."/>
            <person name="Li F."/>
            <person name="Zhang H."/>
            <person name="Feng B."/>
            <person name="Zhu X."/>
            <person name="Liu R."/>
            <person name="Schnable J.C."/>
            <person name="Zhu J.-K."/>
            <person name="Zhang H."/>
        </authorList>
    </citation>
    <scope>NUCLEOTIDE SEQUENCE [LARGE SCALE GENOMIC DNA]</scope>
</reference>
<proteinExistence type="predicted"/>
<name>A0A3L6T1M7_PANMI</name>
<keyword evidence="6" id="KW-0472">Membrane</keyword>
<dbReference type="EMBL" id="PQIB02000003">
    <property type="protein sequence ID" value="RLN29294.1"/>
    <property type="molecule type" value="Genomic_DNA"/>
</dbReference>
<dbReference type="GO" id="GO:0006813">
    <property type="term" value="P:potassium ion transport"/>
    <property type="evidence" value="ECO:0007669"/>
    <property type="project" value="UniProtKB-KW"/>
</dbReference>
<evidence type="ECO:0000313" key="8">
    <source>
        <dbReference type="Proteomes" id="UP000275267"/>
    </source>
</evidence>
<evidence type="ECO:0000256" key="5">
    <source>
        <dbReference type="SAM" id="MobiDB-lite"/>
    </source>
</evidence>
<feature type="region of interest" description="Disordered" evidence="5">
    <location>
        <begin position="216"/>
        <end position="238"/>
    </location>
</feature>